<sequence>MLYPGTGGGAVRPEESARKTNLMHPLIVTFLMLSAVAGTFLLSGALIALAGRQPQPAEAPKGISPQA</sequence>
<keyword evidence="1" id="KW-0812">Transmembrane</keyword>
<keyword evidence="3" id="KW-1185">Reference proteome</keyword>
<dbReference type="AlphaFoldDB" id="A0A1I1W106"/>
<keyword evidence="1" id="KW-0472">Membrane</keyword>
<name>A0A1I1W106_9RHOB</name>
<dbReference type="Proteomes" id="UP000325289">
    <property type="component" value="Unassembled WGS sequence"/>
</dbReference>
<organism evidence="2 3">
    <name type="scientific">Roseivivax sediminis</name>
    <dbReference type="NCBI Taxonomy" id="936889"/>
    <lineage>
        <taxon>Bacteria</taxon>
        <taxon>Pseudomonadati</taxon>
        <taxon>Pseudomonadota</taxon>
        <taxon>Alphaproteobacteria</taxon>
        <taxon>Rhodobacterales</taxon>
        <taxon>Roseobacteraceae</taxon>
        <taxon>Roseivivax</taxon>
    </lineage>
</organism>
<accession>A0A1I1W106</accession>
<dbReference type="EMBL" id="FOMS01000004">
    <property type="protein sequence ID" value="SFD88882.1"/>
    <property type="molecule type" value="Genomic_DNA"/>
</dbReference>
<reference evidence="2 3" key="1">
    <citation type="submission" date="2016-10" db="EMBL/GenBank/DDBJ databases">
        <authorList>
            <person name="Varghese N."/>
            <person name="Submissions S."/>
        </authorList>
    </citation>
    <scope>NUCLEOTIDE SEQUENCE [LARGE SCALE GENOMIC DNA]</scope>
    <source>
        <strain evidence="3">YIM D21,KCTC 23444,ACCC 10710</strain>
    </source>
</reference>
<protein>
    <submittedName>
        <fullName evidence="2">Uncharacterized protein</fullName>
    </submittedName>
</protein>
<gene>
    <name evidence="2" type="ORF">SAMN04515678_10471</name>
</gene>
<proteinExistence type="predicted"/>
<feature type="transmembrane region" description="Helical" evidence="1">
    <location>
        <begin position="26"/>
        <end position="51"/>
    </location>
</feature>
<evidence type="ECO:0000313" key="3">
    <source>
        <dbReference type="Proteomes" id="UP000325289"/>
    </source>
</evidence>
<evidence type="ECO:0000256" key="1">
    <source>
        <dbReference type="SAM" id="Phobius"/>
    </source>
</evidence>
<keyword evidence="1" id="KW-1133">Transmembrane helix</keyword>
<evidence type="ECO:0000313" key="2">
    <source>
        <dbReference type="EMBL" id="SFD88882.1"/>
    </source>
</evidence>